<proteinExistence type="predicted"/>
<gene>
    <name evidence="1" type="ORF">MCHLO_06089</name>
</gene>
<sequence>MVHPPPIAQAPRRRLLRRPGVFCRVSAESDLATVRSLSPIRSCSQGTERYGLTILSMTLLRPFRVRAPLNVPQFAPWLPVLIPCNVGCSVGLALASLTRLFTHRSIHQSKDRTREHSARIFRLGLHLLPNNFGPGVLELQIYLSEVSRTNTSKLRPIPRLQQLDAFLGIPVAFLRQAHTKAFITGSVPRSRSLSDEIGPENSTQLRFDAERRADERLAHGCIESHVDVDGSDALASSRPSSPHRVTTGLLREPWESWLALRARCVAKSKHKEDLTGVASRLSSQPPVSGSALPRYLSSFAGSTSHTQRDIDAIPDFGRLCALYLGVRSRRSFANPLVGGSRVASDREPAAPGSVDLALRHSSKSSVHTSRFVEKRRPGVVRQILFEHAKAYESFPVRRIRYLEDISPDPSALLVFCGVVLEPWAHCSTALCNVAHGYTSSARSATSTDDNLLHLGPRNVTRL</sequence>
<name>A0ABQ0LC33_MYCCL</name>
<organism evidence="1 2">
    <name type="scientific">Mycena chlorophos</name>
    <name type="common">Agaric fungus</name>
    <name type="synonym">Agaricus chlorophos</name>
    <dbReference type="NCBI Taxonomy" id="658473"/>
    <lineage>
        <taxon>Eukaryota</taxon>
        <taxon>Fungi</taxon>
        <taxon>Dikarya</taxon>
        <taxon>Basidiomycota</taxon>
        <taxon>Agaricomycotina</taxon>
        <taxon>Agaricomycetes</taxon>
        <taxon>Agaricomycetidae</taxon>
        <taxon>Agaricales</taxon>
        <taxon>Marasmiineae</taxon>
        <taxon>Mycenaceae</taxon>
        <taxon>Mycena</taxon>
    </lineage>
</organism>
<dbReference type="EMBL" id="DF844911">
    <property type="protein sequence ID" value="GAT48710.1"/>
    <property type="molecule type" value="Genomic_DNA"/>
</dbReference>
<accession>A0ABQ0LC33</accession>
<evidence type="ECO:0000313" key="2">
    <source>
        <dbReference type="Proteomes" id="UP000815677"/>
    </source>
</evidence>
<reference evidence="1" key="1">
    <citation type="submission" date="2014-09" db="EMBL/GenBank/DDBJ databases">
        <title>Genome sequence of the luminous mushroom Mycena chlorophos for searching fungal bioluminescence genes.</title>
        <authorList>
            <person name="Tanaka Y."/>
            <person name="Kasuga D."/>
            <person name="Oba Y."/>
            <person name="Hase S."/>
            <person name="Sato K."/>
            <person name="Oba Y."/>
            <person name="Sakakibara Y."/>
        </authorList>
    </citation>
    <scope>NUCLEOTIDE SEQUENCE</scope>
</reference>
<evidence type="ECO:0000313" key="1">
    <source>
        <dbReference type="EMBL" id="GAT48710.1"/>
    </source>
</evidence>
<protein>
    <submittedName>
        <fullName evidence="1">Uncharacterized protein</fullName>
    </submittedName>
</protein>
<keyword evidence="2" id="KW-1185">Reference proteome</keyword>
<dbReference type="Proteomes" id="UP000815677">
    <property type="component" value="Unassembled WGS sequence"/>
</dbReference>